<feature type="compositionally biased region" description="Low complexity" evidence="1">
    <location>
        <begin position="117"/>
        <end position="132"/>
    </location>
</feature>
<accession>A0A7S2WE77</accession>
<dbReference type="GO" id="GO:0032511">
    <property type="term" value="P:late endosome to vacuole transport via multivesicular body sorting pathway"/>
    <property type="evidence" value="ECO:0007669"/>
    <property type="project" value="TreeGrafter"/>
</dbReference>
<dbReference type="GO" id="GO:0006900">
    <property type="term" value="P:vesicle budding from membrane"/>
    <property type="evidence" value="ECO:0007669"/>
    <property type="project" value="TreeGrafter"/>
</dbReference>
<protein>
    <submittedName>
        <fullName evidence="2">Uncharacterized protein</fullName>
    </submittedName>
</protein>
<dbReference type="GO" id="GO:0005771">
    <property type="term" value="C:multivesicular body"/>
    <property type="evidence" value="ECO:0007669"/>
    <property type="project" value="TreeGrafter"/>
</dbReference>
<dbReference type="PANTHER" id="PTHR22761">
    <property type="entry name" value="CHARGED MULTIVESICULAR BODY PROTEIN"/>
    <property type="match status" value="1"/>
</dbReference>
<sequence length="155" mass="16738">MHEKEIEKLRIAVQNLEQQAFTIEGASTTKDIISGMQAGKEAQAALQKQINIDDVEDLKDDLAEHMQMQDEINDILSTPLGGLEDDDDLLAELDELDAESENELDGLENEVAGMQFPSAPNAAPLPKAPAGALHVNNTDDEDAKALAALEAEMAM</sequence>
<reference evidence="2" key="1">
    <citation type="submission" date="2021-01" db="EMBL/GenBank/DDBJ databases">
        <authorList>
            <person name="Corre E."/>
            <person name="Pelletier E."/>
            <person name="Niang G."/>
            <person name="Scheremetjew M."/>
            <person name="Finn R."/>
            <person name="Kale V."/>
            <person name="Holt S."/>
            <person name="Cochrane G."/>
            <person name="Meng A."/>
            <person name="Brown T."/>
            <person name="Cohen L."/>
        </authorList>
    </citation>
    <scope>NUCLEOTIDE SEQUENCE</scope>
    <source>
        <strain evidence="2">NY070348D</strain>
    </source>
</reference>
<proteinExistence type="predicted"/>
<dbReference type="Gene3D" id="6.10.250.1710">
    <property type="match status" value="1"/>
</dbReference>
<gene>
    <name evidence="2" type="ORF">QSP1433_LOCUS7261</name>
</gene>
<organism evidence="2">
    <name type="scientific">Mucochytrium quahogii</name>
    <dbReference type="NCBI Taxonomy" id="96639"/>
    <lineage>
        <taxon>Eukaryota</taxon>
        <taxon>Sar</taxon>
        <taxon>Stramenopiles</taxon>
        <taxon>Bigyra</taxon>
        <taxon>Labyrinthulomycetes</taxon>
        <taxon>Thraustochytrida</taxon>
        <taxon>Thraustochytriidae</taxon>
        <taxon>Mucochytrium</taxon>
    </lineage>
</organism>
<feature type="region of interest" description="Disordered" evidence="1">
    <location>
        <begin position="114"/>
        <end position="139"/>
    </location>
</feature>
<dbReference type="AlphaFoldDB" id="A0A7S2WE77"/>
<dbReference type="EMBL" id="HBHK01011578">
    <property type="protein sequence ID" value="CAD9681369.1"/>
    <property type="molecule type" value="Transcribed_RNA"/>
</dbReference>
<dbReference type="InterPro" id="IPR005024">
    <property type="entry name" value="Snf7_fam"/>
</dbReference>
<name>A0A7S2WE77_9STRA</name>
<evidence type="ECO:0000313" key="2">
    <source>
        <dbReference type="EMBL" id="CAD9681369.1"/>
    </source>
</evidence>
<dbReference type="Pfam" id="PF03357">
    <property type="entry name" value="Snf7"/>
    <property type="match status" value="1"/>
</dbReference>
<evidence type="ECO:0000256" key="1">
    <source>
        <dbReference type="SAM" id="MobiDB-lite"/>
    </source>
</evidence>